<dbReference type="Pfam" id="PF00984">
    <property type="entry name" value="UDPG_MGDP_dh"/>
    <property type="match status" value="1"/>
</dbReference>
<dbReference type="AlphaFoldDB" id="X0Y4N9"/>
<dbReference type="SUPFAM" id="SSF48179">
    <property type="entry name" value="6-phosphogluconate dehydrogenase C-terminal domain-like"/>
    <property type="match status" value="1"/>
</dbReference>
<dbReference type="InterPro" id="IPR017476">
    <property type="entry name" value="UDP-Glc/GDP-Man"/>
</dbReference>
<dbReference type="PIRSF" id="PIRSF500136">
    <property type="entry name" value="UDP_ManNAc_DH"/>
    <property type="match status" value="1"/>
</dbReference>
<dbReference type="InterPro" id="IPR028359">
    <property type="entry name" value="UDP_ManNAc/GlcNAc_DH"/>
</dbReference>
<feature type="non-terminal residue" evidence="3">
    <location>
        <position position="244"/>
    </location>
</feature>
<dbReference type="PANTHER" id="PTHR43491:SF2">
    <property type="entry name" value="UDP-N-ACETYL-D-MANNOSAMINE DEHYDROGENASE"/>
    <property type="match status" value="1"/>
</dbReference>
<dbReference type="GO" id="GO:0051287">
    <property type="term" value="F:NAD binding"/>
    <property type="evidence" value="ECO:0007669"/>
    <property type="project" value="InterPro"/>
</dbReference>
<evidence type="ECO:0000259" key="2">
    <source>
        <dbReference type="SMART" id="SM00984"/>
    </source>
</evidence>
<dbReference type="InterPro" id="IPR008927">
    <property type="entry name" value="6-PGluconate_DH-like_C_sf"/>
</dbReference>
<dbReference type="SUPFAM" id="SSF52413">
    <property type="entry name" value="UDP-glucose/GDP-mannose dehydrogenase C-terminal domain"/>
    <property type="match status" value="1"/>
</dbReference>
<gene>
    <name evidence="3" type="ORF">S01H1_72024</name>
</gene>
<dbReference type="EMBL" id="BARS01048004">
    <property type="protein sequence ID" value="GAG31811.1"/>
    <property type="molecule type" value="Genomic_DNA"/>
</dbReference>
<dbReference type="GO" id="GO:0016616">
    <property type="term" value="F:oxidoreductase activity, acting on the CH-OH group of donors, NAD or NADP as acceptor"/>
    <property type="evidence" value="ECO:0007669"/>
    <property type="project" value="InterPro"/>
</dbReference>
<dbReference type="Pfam" id="PF03720">
    <property type="entry name" value="UDPG_MGDP_dh_C"/>
    <property type="match status" value="1"/>
</dbReference>
<feature type="non-terminal residue" evidence="3">
    <location>
        <position position="1"/>
    </location>
</feature>
<dbReference type="SMART" id="SM00984">
    <property type="entry name" value="UDPG_MGDP_dh_C"/>
    <property type="match status" value="1"/>
</dbReference>
<dbReference type="GO" id="GO:0000271">
    <property type="term" value="P:polysaccharide biosynthetic process"/>
    <property type="evidence" value="ECO:0007669"/>
    <property type="project" value="InterPro"/>
</dbReference>
<dbReference type="Gene3D" id="3.40.50.720">
    <property type="entry name" value="NAD(P)-binding Rossmann-like Domain"/>
    <property type="match status" value="2"/>
</dbReference>
<accession>X0Y4N9</accession>
<dbReference type="NCBIfam" id="TIGR03026">
    <property type="entry name" value="NDP-sugDHase"/>
    <property type="match status" value="1"/>
</dbReference>
<dbReference type="InterPro" id="IPR014027">
    <property type="entry name" value="UDP-Glc/GDP-Man_DH_C"/>
</dbReference>
<organism evidence="3">
    <name type="scientific">marine sediment metagenome</name>
    <dbReference type="NCBI Taxonomy" id="412755"/>
    <lineage>
        <taxon>unclassified sequences</taxon>
        <taxon>metagenomes</taxon>
        <taxon>ecological metagenomes</taxon>
    </lineage>
</organism>
<dbReference type="InterPro" id="IPR014026">
    <property type="entry name" value="UDP-Glc/GDP-Man_DH_dimer"/>
</dbReference>
<proteinExistence type="inferred from homology"/>
<evidence type="ECO:0000313" key="3">
    <source>
        <dbReference type="EMBL" id="GAG31811.1"/>
    </source>
</evidence>
<feature type="domain" description="UDP-glucose/GDP-mannose dehydrogenase C-terminal" evidence="2">
    <location>
        <begin position="180"/>
        <end position="244"/>
    </location>
</feature>
<comment type="similarity">
    <text evidence="1">Belongs to the UDP-glucose/GDP-mannose dehydrogenase family.</text>
</comment>
<dbReference type="InterPro" id="IPR036220">
    <property type="entry name" value="UDP-Glc/GDP-Man_DH_C_sf"/>
</dbReference>
<dbReference type="PANTHER" id="PTHR43491">
    <property type="entry name" value="UDP-N-ACETYL-D-MANNOSAMINE DEHYDROGENASE"/>
    <property type="match status" value="1"/>
</dbReference>
<dbReference type="PIRSF" id="PIRSF000124">
    <property type="entry name" value="UDPglc_GDPman_dh"/>
    <property type="match status" value="1"/>
</dbReference>
<protein>
    <recommendedName>
        <fullName evidence="2">UDP-glucose/GDP-mannose dehydrogenase C-terminal domain-containing protein</fullName>
    </recommendedName>
</protein>
<reference evidence="3" key="1">
    <citation type="journal article" date="2014" name="Front. Microbiol.">
        <title>High frequency of phylogenetically diverse reductive dehalogenase-homologous genes in deep subseafloor sedimentary metagenomes.</title>
        <authorList>
            <person name="Kawai M."/>
            <person name="Futagami T."/>
            <person name="Toyoda A."/>
            <person name="Takaki Y."/>
            <person name="Nishi S."/>
            <person name="Hori S."/>
            <person name="Arai W."/>
            <person name="Tsubouchi T."/>
            <person name="Morono Y."/>
            <person name="Uchiyama I."/>
            <person name="Ito T."/>
            <person name="Fujiyama A."/>
            <person name="Inagaki F."/>
            <person name="Takami H."/>
        </authorList>
    </citation>
    <scope>NUCLEOTIDE SEQUENCE</scope>
    <source>
        <strain evidence="3">Expedition CK06-06</strain>
    </source>
</reference>
<evidence type="ECO:0000256" key="1">
    <source>
        <dbReference type="ARBA" id="ARBA00006601"/>
    </source>
</evidence>
<comment type="caution">
    <text evidence="3">The sequence shown here is derived from an EMBL/GenBank/DDBJ whole genome shotgun (WGS) entry which is preliminary data.</text>
</comment>
<sequence>SYERVMVGRLLYNLQHMPRVVGGLTPECTRRGVDLYRKIVKAEVLPTDCLTAEVAKVTENTYRDVNVAFANEIALVCESLNINVHDVRRLVNSLPFDPSNPRKNPYRNMHIPGGGVGGHCLPKDPWLLKHGLDAYGSFEFTPNIIVESRRMNDYMPLHMKELLVEALDERGIELGNAKVCILGLAFLEDSDDTRNTPTVPLYNLLKNECHDVVIHDPHVKEFEGAPLVNDLEAAVKGKDCVLVA</sequence>
<dbReference type="GO" id="GO:0016628">
    <property type="term" value="F:oxidoreductase activity, acting on the CH-CH group of donors, NAD or NADP as acceptor"/>
    <property type="evidence" value="ECO:0007669"/>
    <property type="project" value="InterPro"/>
</dbReference>
<name>X0Y4N9_9ZZZZ</name>